<sequence>MTSRPIRVAVVDDDFMIANLHAKFVHAQKGYEVIGTAYNYEQTLSLITRSKPDLLILDVYMPDRSGIDLLHTLRTQKIACDVILITAAKENDIVEEGFRLGIFDYLIKPFDFDQLKKSLHKYAQFRSRLTSVSHLDQETLDELKKLRAIEGTSTKLPPSGIDLKTLERIRKCLQQAEGPQSAQTIAERAGVSRSTARTYLVYLVEENIAEEELLYGSVGRPQRLYRLKNQPTA</sequence>
<evidence type="ECO:0000256" key="3">
    <source>
        <dbReference type="ARBA" id="ARBA00022553"/>
    </source>
</evidence>
<evidence type="ECO:0000256" key="4">
    <source>
        <dbReference type="ARBA" id="ARBA00023012"/>
    </source>
</evidence>
<evidence type="ECO:0000256" key="9">
    <source>
        <dbReference type="PIRNR" id="PIRNR006171"/>
    </source>
</evidence>
<evidence type="ECO:0000256" key="2">
    <source>
        <dbReference type="ARBA" id="ARBA00022490"/>
    </source>
</evidence>
<comment type="subcellular location">
    <subcellularLocation>
        <location evidence="1 9">Cytoplasm</location>
    </subcellularLocation>
</comment>
<organism evidence="12 13">
    <name type="scientific">Collibacillus ludicampi</name>
    <dbReference type="NCBI Taxonomy" id="2771369"/>
    <lineage>
        <taxon>Bacteria</taxon>
        <taxon>Bacillati</taxon>
        <taxon>Bacillota</taxon>
        <taxon>Bacilli</taxon>
        <taxon>Bacillales</taxon>
        <taxon>Alicyclobacillaceae</taxon>
        <taxon>Collibacillus</taxon>
    </lineage>
</organism>
<keyword evidence="3 10" id="KW-0597">Phosphoprotein</keyword>
<dbReference type="RefSeq" id="WP_282198523.1">
    <property type="nucleotide sequence ID" value="NZ_BOQE01000001.1"/>
</dbReference>
<dbReference type="SUPFAM" id="SSF52172">
    <property type="entry name" value="CheY-like"/>
    <property type="match status" value="1"/>
</dbReference>
<keyword evidence="6 9" id="KW-0238">DNA-binding</keyword>
<comment type="caution">
    <text evidence="12">The sequence shown here is derived from an EMBL/GenBank/DDBJ whole genome shotgun (WGS) entry which is preliminary data.</text>
</comment>
<gene>
    <name evidence="12" type="ORF">DNHGIG_08570</name>
</gene>
<dbReference type="GO" id="GO:0003677">
    <property type="term" value="F:DNA binding"/>
    <property type="evidence" value="ECO:0007669"/>
    <property type="project" value="UniProtKB-KW"/>
</dbReference>
<dbReference type="InterPro" id="IPR051271">
    <property type="entry name" value="2C-system_Tx_regulators"/>
</dbReference>
<evidence type="ECO:0000313" key="13">
    <source>
        <dbReference type="Proteomes" id="UP001057291"/>
    </source>
</evidence>
<dbReference type="SMART" id="SM00448">
    <property type="entry name" value="REC"/>
    <property type="match status" value="1"/>
</dbReference>
<keyword evidence="7 9" id="KW-0010">Activator</keyword>
<feature type="domain" description="Response regulatory" evidence="11">
    <location>
        <begin position="7"/>
        <end position="123"/>
    </location>
</feature>
<dbReference type="PIRSF" id="PIRSF006171">
    <property type="entry name" value="RR_citrat_malat"/>
    <property type="match status" value="1"/>
</dbReference>
<keyword evidence="2 9" id="KW-0963">Cytoplasm</keyword>
<dbReference type="Pfam" id="PF00072">
    <property type="entry name" value="Response_reg"/>
    <property type="match status" value="1"/>
</dbReference>
<dbReference type="GO" id="GO:0005737">
    <property type="term" value="C:cytoplasm"/>
    <property type="evidence" value="ECO:0007669"/>
    <property type="project" value="UniProtKB-SubCell"/>
</dbReference>
<dbReference type="InterPro" id="IPR011006">
    <property type="entry name" value="CheY-like_superfamily"/>
</dbReference>
<keyword evidence="5 9" id="KW-0805">Transcription regulation</keyword>
<evidence type="ECO:0000259" key="11">
    <source>
        <dbReference type="PROSITE" id="PS50110"/>
    </source>
</evidence>
<dbReference type="SUPFAM" id="SSF46785">
    <property type="entry name" value="Winged helix' DNA-binding domain"/>
    <property type="match status" value="1"/>
</dbReference>
<dbReference type="Gene3D" id="1.10.10.10">
    <property type="entry name" value="Winged helix-like DNA-binding domain superfamily/Winged helix DNA-binding domain"/>
    <property type="match status" value="1"/>
</dbReference>
<evidence type="ECO:0000256" key="5">
    <source>
        <dbReference type="ARBA" id="ARBA00023015"/>
    </source>
</evidence>
<dbReference type="PANTHER" id="PTHR45526:SF1">
    <property type="entry name" value="TRANSCRIPTIONAL REGULATORY PROTEIN DCUR-RELATED"/>
    <property type="match status" value="1"/>
</dbReference>
<keyword evidence="8 9" id="KW-0804">Transcription</keyword>
<dbReference type="InterPro" id="IPR036388">
    <property type="entry name" value="WH-like_DNA-bd_sf"/>
</dbReference>
<dbReference type="GO" id="GO:0000156">
    <property type="term" value="F:phosphorelay response regulator activity"/>
    <property type="evidence" value="ECO:0007669"/>
    <property type="project" value="TreeGrafter"/>
</dbReference>
<dbReference type="InterPro" id="IPR036390">
    <property type="entry name" value="WH_DNA-bd_sf"/>
</dbReference>
<dbReference type="PROSITE" id="PS50110">
    <property type="entry name" value="RESPONSE_REGULATORY"/>
    <property type="match status" value="1"/>
</dbReference>
<dbReference type="GO" id="GO:0003700">
    <property type="term" value="F:DNA-binding transcription factor activity"/>
    <property type="evidence" value="ECO:0007669"/>
    <property type="project" value="InterPro"/>
</dbReference>
<dbReference type="AlphaFoldDB" id="A0AAV4LBZ1"/>
<proteinExistence type="predicted"/>
<evidence type="ECO:0000256" key="10">
    <source>
        <dbReference type="PROSITE-ProRule" id="PRU00169"/>
    </source>
</evidence>
<protein>
    <recommendedName>
        <fullName evidence="9">Transcriptional regulatory protein</fullName>
    </recommendedName>
</protein>
<feature type="modified residue" description="4-aspartylphosphate" evidence="10">
    <location>
        <position position="58"/>
    </location>
</feature>
<keyword evidence="13" id="KW-1185">Reference proteome</keyword>
<dbReference type="Pfam" id="PF20714">
    <property type="entry name" value="HTH_64"/>
    <property type="match status" value="1"/>
</dbReference>
<keyword evidence="4 9" id="KW-0902">Two-component regulatory system</keyword>
<name>A0AAV4LBZ1_9BACL</name>
<dbReference type="Proteomes" id="UP001057291">
    <property type="component" value="Unassembled WGS sequence"/>
</dbReference>
<dbReference type="InterPro" id="IPR001789">
    <property type="entry name" value="Sig_transdc_resp-reg_receiver"/>
</dbReference>
<dbReference type="Gene3D" id="3.40.50.2300">
    <property type="match status" value="1"/>
</dbReference>
<dbReference type="InterPro" id="IPR048714">
    <property type="entry name" value="DpiA-like_HTH"/>
</dbReference>
<dbReference type="EMBL" id="BOQE01000001">
    <property type="protein sequence ID" value="GIM45308.1"/>
    <property type="molecule type" value="Genomic_DNA"/>
</dbReference>
<evidence type="ECO:0000256" key="7">
    <source>
        <dbReference type="ARBA" id="ARBA00023159"/>
    </source>
</evidence>
<dbReference type="InterPro" id="IPR024187">
    <property type="entry name" value="Sig_transdc_resp-reg_cit/mal"/>
</dbReference>
<evidence type="ECO:0000256" key="8">
    <source>
        <dbReference type="ARBA" id="ARBA00023163"/>
    </source>
</evidence>
<evidence type="ECO:0000256" key="6">
    <source>
        <dbReference type="ARBA" id="ARBA00023125"/>
    </source>
</evidence>
<dbReference type="CDD" id="cd19925">
    <property type="entry name" value="REC_citrate_TCS"/>
    <property type="match status" value="1"/>
</dbReference>
<dbReference type="PANTHER" id="PTHR45526">
    <property type="entry name" value="TRANSCRIPTIONAL REGULATORY PROTEIN DPIA"/>
    <property type="match status" value="1"/>
</dbReference>
<accession>A0AAV4LBZ1</accession>
<evidence type="ECO:0000313" key="12">
    <source>
        <dbReference type="EMBL" id="GIM45308.1"/>
    </source>
</evidence>
<evidence type="ECO:0000256" key="1">
    <source>
        <dbReference type="ARBA" id="ARBA00004496"/>
    </source>
</evidence>
<reference evidence="12" key="1">
    <citation type="journal article" date="2023" name="Int. J. Syst. Evol. Microbiol.">
        <title>Collibacillus ludicampi gen. nov., sp. nov., a new soil bacterium of the family Alicyclobacillaceae.</title>
        <authorList>
            <person name="Jojima T."/>
            <person name="Ioku Y."/>
            <person name="Fukuta Y."/>
            <person name="Shirasaka N."/>
            <person name="Matsumura Y."/>
            <person name="Mori M."/>
        </authorList>
    </citation>
    <scope>NUCLEOTIDE SEQUENCE</scope>
    <source>
        <strain evidence="12">TP075</strain>
    </source>
</reference>